<dbReference type="PANTHER" id="PTHR24121">
    <property type="entry name" value="NO MECHANORECEPTOR POTENTIAL C, ISOFORM D-RELATED"/>
    <property type="match status" value="1"/>
</dbReference>
<keyword evidence="3" id="KW-0472">Membrane</keyword>
<dbReference type="Proteomes" id="UP000694918">
    <property type="component" value="Unplaced"/>
</dbReference>
<dbReference type="Gene3D" id="1.25.40.20">
    <property type="entry name" value="Ankyrin repeat-containing domain"/>
    <property type="match status" value="3"/>
</dbReference>
<evidence type="ECO:0000313" key="5">
    <source>
        <dbReference type="RefSeq" id="XP_011045520.1"/>
    </source>
</evidence>
<keyword evidence="1" id="KW-0040">ANK repeat</keyword>
<dbReference type="InterPro" id="IPR036770">
    <property type="entry name" value="Ankyrin_rpt-contain_sf"/>
</dbReference>
<feature type="region of interest" description="Disordered" evidence="2">
    <location>
        <begin position="400"/>
        <end position="433"/>
    </location>
</feature>
<sequence>MSSVAINIVENSIPRDHMANTTIDSKLYEYVKQDNIEEFKSHFGLDLGEKLVTPCGNSLLHVAIRHKSDNITAYLTKEIPSLITSSNDQQDTILHVAAREGSVSHTIRDLVKSNAFLLRMKNRKGNTPLHIAVIHGNKEVAKFLISRDPEVAYDSNKTGRSPLYLAVENRDRSGILDDLLNTEAPIPTEREDGDSLGMLPQGKSIVHAVVKNRMLGILQKIEEAKPELLRLHDKEFGNPLHYASSTGYVQGVRFLLEKYRAGADETDQEGNYPIHLACKEGSVALLKEFLKVIPYANEFINKKKQNILHVAAQNGHGFLIMYILEQDQKIVKALLNAMDEDGNTPLHLATQHGQPTSVFLIVRDSRVYPRIVNDDGLTPYELGRKQSTIAVQRYEGTDGTFAEERQHFDSNNRVEGTEDKPADQNKQDTKKASLKDYERRDIYGAMMTLSILYSYACPRESLRDHFTGTRPMQPRKKQTKTRIGNLLVVAVLVTGSSACYWCDLWGSHSIATIKGPAGYERLLYAYLSCDVWALCLSLVAALILLRANFTDAKFGIFAVGFSVVIVSLAILKMFQAFIYAVTIALLGSDDAWSKIIITLEVFMGLCTLVFIVIPWILPSGGIPELSHYLYYKYFWFLFYTYEWLPYKIDIRKHSDSKSMIRSHCAVAEFLVSAVNELAYFKNKAEKKPELLYFRDKEIGNALHFAPSQGNAEEVRFPSKELSASESNEEGNLPILVACIKGHVKVVEELLKQWSDPMEFVKHKRQNILHVVAVNGQEKAALRKEFGTLLMKAAESVNDYFGRTLIIANKMRIHGECMKDVVIIEKILRSMTPKYDYVVCSIKESNDLDILSIDELQSSLLVHEQRISRHVVIEERALQTTYGAQQGGRDGGRNNYRGRGRGKFGFDKTTIECYNYGDRGHFQWECPRKAWDQKVNYAETREEMLLMAYVNLQQAETKHIWFLDSRCSNYMCG</sequence>
<dbReference type="FunFam" id="1.25.40.20:FF:001212">
    <property type="entry name" value="Uncharacterized protein"/>
    <property type="match status" value="1"/>
</dbReference>
<keyword evidence="3" id="KW-0812">Transmembrane</keyword>
<name>A0AAJ6VCU6_POPEU</name>
<dbReference type="PROSITE" id="PS50297">
    <property type="entry name" value="ANK_REP_REGION"/>
    <property type="match status" value="1"/>
</dbReference>
<dbReference type="SMART" id="SM00248">
    <property type="entry name" value="ANK"/>
    <property type="match status" value="10"/>
</dbReference>
<dbReference type="SUPFAM" id="SSF48403">
    <property type="entry name" value="Ankyrin repeat"/>
    <property type="match status" value="2"/>
</dbReference>
<dbReference type="SUPFAM" id="SSF57756">
    <property type="entry name" value="Retrovirus zinc finger-like domains"/>
    <property type="match status" value="1"/>
</dbReference>
<organism evidence="4 5">
    <name type="scientific">Populus euphratica</name>
    <name type="common">Euphrates poplar</name>
    <dbReference type="NCBI Taxonomy" id="75702"/>
    <lineage>
        <taxon>Eukaryota</taxon>
        <taxon>Viridiplantae</taxon>
        <taxon>Streptophyta</taxon>
        <taxon>Embryophyta</taxon>
        <taxon>Tracheophyta</taxon>
        <taxon>Spermatophyta</taxon>
        <taxon>Magnoliopsida</taxon>
        <taxon>eudicotyledons</taxon>
        <taxon>Gunneridae</taxon>
        <taxon>Pentapetalae</taxon>
        <taxon>rosids</taxon>
        <taxon>fabids</taxon>
        <taxon>Malpighiales</taxon>
        <taxon>Salicaceae</taxon>
        <taxon>Saliceae</taxon>
        <taxon>Populus</taxon>
    </lineage>
</organism>
<evidence type="ECO:0000256" key="3">
    <source>
        <dbReference type="SAM" id="Phobius"/>
    </source>
</evidence>
<feature type="compositionally biased region" description="Basic and acidic residues" evidence="2">
    <location>
        <begin position="402"/>
        <end position="433"/>
    </location>
</feature>
<dbReference type="PROSITE" id="PS50088">
    <property type="entry name" value="ANK_REPEAT"/>
    <property type="match status" value="1"/>
</dbReference>
<dbReference type="KEGG" id="peu:105140407"/>
<dbReference type="AlphaFoldDB" id="A0AAJ6VCU6"/>
<dbReference type="InterPro" id="IPR036875">
    <property type="entry name" value="Znf_CCHC_sf"/>
</dbReference>
<dbReference type="Pfam" id="PF12796">
    <property type="entry name" value="Ank_2"/>
    <property type="match status" value="2"/>
</dbReference>
<evidence type="ECO:0000313" key="4">
    <source>
        <dbReference type="Proteomes" id="UP000694918"/>
    </source>
</evidence>
<dbReference type="Pfam" id="PF14223">
    <property type="entry name" value="Retrotran_gag_2"/>
    <property type="match status" value="1"/>
</dbReference>
<feature type="transmembrane region" description="Helical" evidence="3">
    <location>
        <begin position="483"/>
        <end position="503"/>
    </location>
</feature>
<accession>A0AAJ6VCU6</accession>
<feature type="transmembrane region" description="Helical" evidence="3">
    <location>
        <begin position="592"/>
        <end position="617"/>
    </location>
</feature>
<dbReference type="PANTHER" id="PTHR24121:SF22">
    <property type="entry name" value="PROTEIN ACCELERATED CELL DEATH 6-LIKE"/>
    <property type="match status" value="1"/>
</dbReference>
<feature type="transmembrane region" description="Helical" evidence="3">
    <location>
        <begin position="557"/>
        <end position="586"/>
    </location>
</feature>
<evidence type="ECO:0000256" key="2">
    <source>
        <dbReference type="SAM" id="MobiDB-lite"/>
    </source>
</evidence>
<reference evidence="5" key="1">
    <citation type="submission" date="2025-08" db="UniProtKB">
        <authorList>
            <consortium name="RefSeq"/>
        </authorList>
    </citation>
    <scope>IDENTIFICATION</scope>
</reference>
<evidence type="ECO:0000256" key="1">
    <source>
        <dbReference type="PROSITE-ProRule" id="PRU00023"/>
    </source>
</evidence>
<dbReference type="GO" id="GO:0003676">
    <property type="term" value="F:nucleic acid binding"/>
    <property type="evidence" value="ECO:0007669"/>
    <property type="project" value="InterPro"/>
</dbReference>
<dbReference type="GO" id="GO:0008270">
    <property type="term" value="F:zinc ion binding"/>
    <property type="evidence" value="ECO:0007669"/>
    <property type="project" value="InterPro"/>
</dbReference>
<keyword evidence="4" id="KW-1185">Reference proteome</keyword>
<dbReference type="RefSeq" id="XP_011045520.1">
    <property type="nucleotide sequence ID" value="XM_011047218.1"/>
</dbReference>
<protein>
    <submittedName>
        <fullName evidence="5">Uncharacterized protein LOC105140407</fullName>
    </submittedName>
</protein>
<keyword evidence="3" id="KW-1133">Transmembrane helix</keyword>
<feature type="transmembrane region" description="Helical" evidence="3">
    <location>
        <begin position="523"/>
        <end position="545"/>
    </location>
</feature>
<feature type="repeat" description="ANK" evidence="1">
    <location>
        <begin position="124"/>
        <end position="156"/>
    </location>
</feature>
<proteinExistence type="predicted"/>
<dbReference type="InterPro" id="IPR002110">
    <property type="entry name" value="Ankyrin_rpt"/>
</dbReference>
<gene>
    <name evidence="5" type="primary">LOC105140407</name>
</gene>
<dbReference type="GeneID" id="105140407"/>